<evidence type="ECO:0000313" key="1">
    <source>
        <dbReference type="EMBL" id="JAH70424.1"/>
    </source>
</evidence>
<dbReference type="EMBL" id="GBXM01038153">
    <property type="protein sequence ID" value="JAH70424.1"/>
    <property type="molecule type" value="Transcribed_RNA"/>
</dbReference>
<proteinExistence type="predicted"/>
<accession>A0A0E9UX19</accession>
<protein>
    <submittedName>
        <fullName evidence="1">Uncharacterized protein</fullName>
    </submittedName>
</protein>
<sequence>MPCYWLMKNMSQSHRPFHKENGSHNAAENYFTEKLVKSKVDFFLCKNVGFFISAPDF</sequence>
<reference evidence="1" key="1">
    <citation type="submission" date="2014-11" db="EMBL/GenBank/DDBJ databases">
        <authorList>
            <person name="Amaro Gonzalez C."/>
        </authorList>
    </citation>
    <scope>NUCLEOTIDE SEQUENCE</scope>
</reference>
<organism evidence="1">
    <name type="scientific">Anguilla anguilla</name>
    <name type="common">European freshwater eel</name>
    <name type="synonym">Muraena anguilla</name>
    <dbReference type="NCBI Taxonomy" id="7936"/>
    <lineage>
        <taxon>Eukaryota</taxon>
        <taxon>Metazoa</taxon>
        <taxon>Chordata</taxon>
        <taxon>Craniata</taxon>
        <taxon>Vertebrata</taxon>
        <taxon>Euteleostomi</taxon>
        <taxon>Actinopterygii</taxon>
        <taxon>Neopterygii</taxon>
        <taxon>Teleostei</taxon>
        <taxon>Anguilliformes</taxon>
        <taxon>Anguillidae</taxon>
        <taxon>Anguilla</taxon>
    </lineage>
</organism>
<dbReference type="AlphaFoldDB" id="A0A0E9UX19"/>
<reference evidence="1" key="2">
    <citation type="journal article" date="2015" name="Fish Shellfish Immunol.">
        <title>Early steps in the European eel (Anguilla anguilla)-Vibrio vulnificus interaction in the gills: Role of the RtxA13 toxin.</title>
        <authorList>
            <person name="Callol A."/>
            <person name="Pajuelo D."/>
            <person name="Ebbesson L."/>
            <person name="Teles M."/>
            <person name="MacKenzie S."/>
            <person name="Amaro C."/>
        </authorList>
    </citation>
    <scope>NUCLEOTIDE SEQUENCE</scope>
</reference>
<name>A0A0E9UX19_ANGAN</name>